<dbReference type="GeneID" id="108675918"/>
<dbReference type="AlphaFoldDB" id="A0A8B7P0H5"/>
<keyword evidence="1" id="KW-0472">Membrane</keyword>
<feature type="chain" id="PRO_5034413228" evidence="2">
    <location>
        <begin position="25"/>
        <end position="200"/>
    </location>
</feature>
<dbReference type="RefSeq" id="XP_018019460.1">
    <property type="nucleotide sequence ID" value="XM_018163971.2"/>
</dbReference>
<name>A0A8B7P0H5_HYAAZ</name>
<keyword evidence="1" id="KW-1133">Transmembrane helix</keyword>
<feature type="transmembrane region" description="Helical" evidence="1">
    <location>
        <begin position="110"/>
        <end position="134"/>
    </location>
</feature>
<feature type="signal peptide" evidence="2">
    <location>
        <begin position="1"/>
        <end position="24"/>
    </location>
</feature>
<dbReference type="KEGG" id="hazt:108675918"/>
<evidence type="ECO:0000313" key="4">
    <source>
        <dbReference type="RefSeq" id="XP_018019460.1"/>
    </source>
</evidence>
<proteinExistence type="predicted"/>
<evidence type="ECO:0000256" key="1">
    <source>
        <dbReference type="SAM" id="Phobius"/>
    </source>
</evidence>
<reference evidence="4" key="1">
    <citation type="submission" date="2025-08" db="UniProtKB">
        <authorList>
            <consortium name="RefSeq"/>
        </authorList>
    </citation>
    <scope>IDENTIFICATION</scope>
    <source>
        <tissue evidence="4">Whole organism</tissue>
    </source>
</reference>
<gene>
    <name evidence="4" type="primary">LOC108675918</name>
</gene>
<keyword evidence="1" id="KW-0812">Transmembrane</keyword>
<keyword evidence="2" id="KW-0732">Signal</keyword>
<sequence>MSMNGRSTFVSVLLLSLAAQTCRADESYMPSPDAISPHRLVREQSSLPNVDDAEENEIKVEDKEDGEEGRWCGTCGDPGTPTFSVEKVPYFPFLPSLTGLGEKLSLLGNWAVLGIAIPVLVLQIITLGLIGYLLKIEKSGDYDETGTDAGYYTAYPVQGYNSDSYSSYRSLVPSHGDLNWALEKLSSALDVYKEYSNNTI</sequence>
<evidence type="ECO:0000256" key="2">
    <source>
        <dbReference type="SAM" id="SignalP"/>
    </source>
</evidence>
<evidence type="ECO:0000313" key="3">
    <source>
        <dbReference type="Proteomes" id="UP000694843"/>
    </source>
</evidence>
<dbReference type="Proteomes" id="UP000694843">
    <property type="component" value="Unplaced"/>
</dbReference>
<keyword evidence="3" id="KW-1185">Reference proteome</keyword>
<accession>A0A8B7P0H5</accession>
<organism evidence="3 4">
    <name type="scientific">Hyalella azteca</name>
    <name type="common">Amphipod</name>
    <dbReference type="NCBI Taxonomy" id="294128"/>
    <lineage>
        <taxon>Eukaryota</taxon>
        <taxon>Metazoa</taxon>
        <taxon>Ecdysozoa</taxon>
        <taxon>Arthropoda</taxon>
        <taxon>Crustacea</taxon>
        <taxon>Multicrustacea</taxon>
        <taxon>Malacostraca</taxon>
        <taxon>Eumalacostraca</taxon>
        <taxon>Peracarida</taxon>
        <taxon>Amphipoda</taxon>
        <taxon>Senticaudata</taxon>
        <taxon>Talitrida</taxon>
        <taxon>Talitroidea</taxon>
        <taxon>Hyalellidae</taxon>
        <taxon>Hyalella</taxon>
    </lineage>
</organism>
<protein>
    <submittedName>
        <fullName evidence="4">Uncharacterized protein LOC108675918</fullName>
    </submittedName>
</protein>